<organism evidence="1 2">
    <name type="scientific">Plectonema phage JingP1</name>
    <dbReference type="NCBI Taxonomy" id="2961687"/>
    <lineage>
        <taxon>Viruses</taxon>
        <taxon>Duplodnaviria</taxon>
        <taxon>Heunggongvirae</taxon>
        <taxon>Uroviricota</taxon>
        <taxon>Caudoviricetes</taxon>
        <taxon>Saffermanviridae</taxon>
        <taxon>Morrisvirus</taxon>
        <taxon>Morrisvirus JingP1</taxon>
    </lineage>
</organism>
<protein>
    <recommendedName>
        <fullName evidence="3">ParB/Sulfiredoxin domain-containing protein</fullName>
    </recommendedName>
</protein>
<sequence>MVAFNEIFQDKVKFLGIKPMSLQEIAEALQASYLHQFEVNESRVETIGKSLVKDMQLWQMPRMVWVESTNQWVLGGGRHRMNAILRLINSRGINAAGKLVTIDEDGIDLEIDEIEPIINVEQFSVASVKELVQFLQTDNGSRAMTTAEVQEGKTQAGTLTPAEQLKLRLAKALAAAFKGKTYTFTQVNKDKTETELTLSIDKAETIRNLAIKLFAAVGTKAKYLAGDNFEVLANAVEAHLAENSLDFDSNFSRTGHKELVESFAVVPYDGVILNGDGEELEDPTWLDWFRTTIKTPTKKTKASETADKLAKLQAKLAAMGISIDDE</sequence>
<evidence type="ECO:0000313" key="1">
    <source>
        <dbReference type="EMBL" id="UTQ79814.1"/>
    </source>
</evidence>
<keyword evidence="2" id="KW-1185">Reference proteome</keyword>
<dbReference type="Proteomes" id="UP001059684">
    <property type="component" value="Segment"/>
</dbReference>
<accession>A0A9E7NPJ6</accession>
<proteinExistence type="predicted"/>
<evidence type="ECO:0000313" key="2">
    <source>
        <dbReference type="Proteomes" id="UP001059684"/>
    </source>
</evidence>
<dbReference type="EMBL" id="ON677538">
    <property type="protein sequence ID" value="UTQ79814.1"/>
    <property type="molecule type" value="Genomic_DNA"/>
</dbReference>
<reference evidence="1" key="1">
    <citation type="submission" date="2022-06" db="EMBL/GenBank/DDBJ databases">
        <authorList>
            <person name="He X."/>
            <person name="Cao L."/>
            <person name="Zhang S."/>
            <person name="Xiao J."/>
            <person name="Tong Y."/>
        </authorList>
    </citation>
    <scope>NUCLEOTIDE SEQUENCE</scope>
</reference>
<name>A0A9E7NPJ6_9CAUD</name>
<evidence type="ECO:0008006" key="3">
    <source>
        <dbReference type="Google" id="ProtNLM"/>
    </source>
</evidence>